<evidence type="ECO:0000313" key="3">
    <source>
        <dbReference type="EMBL" id="TFB96815.1"/>
    </source>
</evidence>
<proteinExistence type="inferred from homology"/>
<gene>
    <name evidence="3" type="ORF">E3O42_16895</name>
</gene>
<dbReference type="OrthoDB" id="9801785at2"/>
<comment type="similarity">
    <text evidence="1">Belongs to the NAD(P)-dependent epimerase/dehydratase family.</text>
</comment>
<evidence type="ECO:0000313" key="4">
    <source>
        <dbReference type="Proteomes" id="UP000297907"/>
    </source>
</evidence>
<dbReference type="Pfam" id="PF01370">
    <property type="entry name" value="Epimerase"/>
    <property type="match status" value="1"/>
</dbReference>
<evidence type="ECO:0000259" key="2">
    <source>
        <dbReference type="Pfam" id="PF01370"/>
    </source>
</evidence>
<protein>
    <submittedName>
        <fullName evidence="3">NAD-dependent epimerase/dehydratase family protein</fullName>
    </submittedName>
</protein>
<dbReference type="Gene3D" id="3.40.50.720">
    <property type="entry name" value="NAD(P)-binding Rossmann-like Domain"/>
    <property type="match status" value="1"/>
</dbReference>
<keyword evidence="4" id="KW-1185">Reference proteome</keyword>
<dbReference type="RefSeq" id="WP_134455223.1">
    <property type="nucleotide sequence ID" value="NZ_SOFL01000056.1"/>
</dbReference>
<dbReference type="InterPro" id="IPR036291">
    <property type="entry name" value="NAD(P)-bd_dom_sf"/>
</dbReference>
<evidence type="ECO:0000256" key="1">
    <source>
        <dbReference type="ARBA" id="ARBA00007637"/>
    </source>
</evidence>
<organism evidence="3 4">
    <name type="scientific">Cryobacterium adonitolivorans</name>
    <dbReference type="NCBI Taxonomy" id="1259189"/>
    <lineage>
        <taxon>Bacteria</taxon>
        <taxon>Bacillati</taxon>
        <taxon>Actinomycetota</taxon>
        <taxon>Actinomycetes</taxon>
        <taxon>Micrococcales</taxon>
        <taxon>Microbacteriaceae</taxon>
        <taxon>Cryobacterium</taxon>
    </lineage>
</organism>
<dbReference type="InterPro" id="IPR001509">
    <property type="entry name" value="Epimerase_deHydtase"/>
</dbReference>
<dbReference type="AlphaFoldDB" id="A0A4R8VXW8"/>
<dbReference type="PANTHER" id="PTHR43000">
    <property type="entry name" value="DTDP-D-GLUCOSE 4,6-DEHYDRATASE-RELATED"/>
    <property type="match status" value="1"/>
</dbReference>
<dbReference type="SUPFAM" id="SSF51735">
    <property type="entry name" value="NAD(P)-binding Rossmann-fold domains"/>
    <property type="match status" value="1"/>
</dbReference>
<accession>A0A4R8VXW8</accession>
<dbReference type="PRINTS" id="PR01713">
    <property type="entry name" value="NUCEPIMERASE"/>
</dbReference>
<dbReference type="Proteomes" id="UP000297907">
    <property type="component" value="Unassembled WGS sequence"/>
</dbReference>
<comment type="caution">
    <text evidence="3">The sequence shown here is derived from an EMBL/GenBank/DDBJ whole genome shotgun (WGS) entry which is preliminary data.</text>
</comment>
<sequence>MTRVKTVLISGGAGFIGTRLAKRLVGDFKVVLLDNLHPQVHATNSWPSDSPVEAEKRLGDVTDAAAWDAAIAEHTPDIIVHLAAETGTGQSLTESTRHASVNVTGTARMLDALSNSGHRPEAIVLASSRAVYGEGQWKTTQGERYYAAPRGEQQLVASKWEPIGPDGEEGEAVAHNAASVEPRPTNVYAATKLAQEHLLSSWCASMNVPLRILRLQNVYGAGQALENSYTGVLTYFARQAIAGEPINVYEGGGIVRDFVHVDDVVSALSAALALPAETAFGLVDIGSGSAGTLLDYASTLADTAGSPAPETSDRFRLGDVRAAYADIAPAQKLLGYEPQVSFRDGVIGLLEWARQGSVAE</sequence>
<dbReference type="EMBL" id="SOFL01000056">
    <property type="protein sequence ID" value="TFB96815.1"/>
    <property type="molecule type" value="Genomic_DNA"/>
</dbReference>
<reference evidence="3 4" key="1">
    <citation type="submission" date="2019-03" db="EMBL/GenBank/DDBJ databases">
        <title>Genomics of glacier-inhabiting Cryobacterium strains.</title>
        <authorList>
            <person name="Liu Q."/>
            <person name="Xin Y.-H."/>
        </authorList>
    </citation>
    <scope>NUCLEOTIDE SEQUENCE [LARGE SCALE GENOMIC DNA]</scope>
    <source>
        <strain evidence="3 4">RHLS22-1</strain>
    </source>
</reference>
<name>A0A4R8VXW8_9MICO</name>
<feature type="domain" description="NAD-dependent epimerase/dehydratase" evidence="2">
    <location>
        <begin position="7"/>
        <end position="277"/>
    </location>
</feature>